<reference evidence="2 3" key="1">
    <citation type="journal article" date="2023" name="Sci. Data">
        <title>Genome assembly of the Korean intertidal mud-creeper Batillaria attramentaria.</title>
        <authorList>
            <person name="Patra A.K."/>
            <person name="Ho P.T."/>
            <person name="Jun S."/>
            <person name="Lee S.J."/>
            <person name="Kim Y."/>
            <person name="Won Y.J."/>
        </authorList>
    </citation>
    <scope>NUCLEOTIDE SEQUENCE [LARGE SCALE GENOMIC DNA]</scope>
    <source>
        <strain evidence="2">Wonlab-2016</strain>
    </source>
</reference>
<proteinExistence type="predicted"/>
<sequence>TRDYLTSTWQTSCGILPMHPDYFPPVVRLHRRESQTGLRSGRFKAPSRHRRSQTKTPRVKQKHPGANRNTPRQTERPLVKQRQTNTQSLTDTKHVVKQTLAKRKNTVKQTQKKPTSTETPTVKHKPFTIKHKHPLSEAESLMLVKNSIVVMAQAADEKTSEGYT</sequence>
<feature type="compositionally biased region" description="Basic residues" evidence="1">
    <location>
        <begin position="41"/>
        <end position="65"/>
    </location>
</feature>
<name>A0ABD0L104_9CAEN</name>
<evidence type="ECO:0000256" key="1">
    <source>
        <dbReference type="SAM" id="MobiDB-lite"/>
    </source>
</evidence>
<keyword evidence="3" id="KW-1185">Reference proteome</keyword>
<protein>
    <submittedName>
        <fullName evidence="2">Uncharacterized protein</fullName>
    </submittedName>
</protein>
<feature type="compositionally biased region" description="Polar residues" evidence="1">
    <location>
        <begin position="81"/>
        <end position="90"/>
    </location>
</feature>
<feature type="compositionally biased region" description="Polar residues" evidence="1">
    <location>
        <begin position="107"/>
        <end position="120"/>
    </location>
</feature>
<gene>
    <name evidence="2" type="ORF">BaRGS_00015850</name>
</gene>
<dbReference type="EMBL" id="JACVVK020000098">
    <property type="protein sequence ID" value="KAK7492903.1"/>
    <property type="molecule type" value="Genomic_DNA"/>
</dbReference>
<evidence type="ECO:0000313" key="3">
    <source>
        <dbReference type="Proteomes" id="UP001519460"/>
    </source>
</evidence>
<accession>A0ABD0L104</accession>
<dbReference type="Proteomes" id="UP001519460">
    <property type="component" value="Unassembled WGS sequence"/>
</dbReference>
<dbReference type="AlphaFoldDB" id="A0ABD0L104"/>
<feature type="non-terminal residue" evidence="2">
    <location>
        <position position="1"/>
    </location>
</feature>
<comment type="caution">
    <text evidence="2">The sequence shown here is derived from an EMBL/GenBank/DDBJ whole genome shotgun (WGS) entry which is preliminary data.</text>
</comment>
<organism evidence="2 3">
    <name type="scientific">Batillaria attramentaria</name>
    <dbReference type="NCBI Taxonomy" id="370345"/>
    <lineage>
        <taxon>Eukaryota</taxon>
        <taxon>Metazoa</taxon>
        <taxon>Spiralia</taxon>
        <taxon>Lophotrochozoa</taxon>
        <taxon>Mollusca</taxon>
        <taxon>Gastropoda</taxon>
        <taxon>Caenogastropoda</taxon>
        <taxon>Sorbeoconcha</taxon>
        <taxon>Cerithioidea</taxon>
        <taxon>Batillariidae</taxon>
        <taxon>Batillaria</taxon>
    </lineage>
</organism>
<feature type="region of interest" description="Disordered" evidence="1">
    <location>
        <begin position="33"/>
        <end position="126"/>
    </location>
</feature>
<evidence type="ECO:0000313" key="2">
    <source>
        <dbReference type="EMBL" id="KAK7492903.1"/>
    </source>
</evidence>